<dbReference type="GO" id="GO:0022625">
    <property type="term" value="C:cytosolic large ribosomal subunit"/>
    <property type="evidence" value="ECO:0007669"/>
    <property type="project" value="TreeGrafter"/>
</dbReference>
<dbReference type="GO" id="GO:0006412">
    <property type="term" value="P:translation"/>
    <property type="evidence" value="ECO:0007669"/>
    <property type="project" value="InterPro"/>
</dbReference>
<evidence type="ECO:0000313" key="7">
    <source>
        <dbReference type="Proteomes" id="UP000095287"/>
    </source>
</evidence>
<dbReference type="Pfam" id="PF01929">
    <property type="entry name" value="Ribosomal_L14e"/>
    <property type="match status" value="1"/>
</dbReference>
<evidence type="ECO:0000256" key="3">
    <source>
        <dbReference type="ARBA" id="ARBA00023274"/>
    </source>
</evidence>
<keyword evidence="3" id="KW-0687">Ribonucleoprotein</keyword>
<dbReference type="GO" id="GO:0003735">
    <property type="term" value="F:structural constituent of ribosome"/>
    <property type="evidence" value="ECO:0007669"/>
    <property type="project" value="InterPro"/>
</dbReference>
<evidence type="ECO:0000256" key="5">
    <source>
        <dbReference type="ARBA" id="ARBA00035318"/>
    </source>
</evidence>
<dbReference type="PANTHER" id="PTHR11127:SF2">
    <property type="entry name" value="LARGE RIBOSOMAL SUBUNIT PROTEIN EL14"/>
    <property type="match status" value="1"/>
</dbReference>
<dbReference type="GO" id="GO:0003723">
    <property type="term" value="F:RNA binding"/>
    <property type="evidence" value="ECO:0007669"/>
    <property type="project" value="InterPro"/>
</dbReference>
<protein>
    <recommendedName>
        <fullName evidence="4">Large ribosomal subunit protein eL14</fullName>
    </recommendedName>
    <alternativeName>
        <fullName evidence="5">60S ribosomal protein L14</fullName>
    </alternativeName>
</protein>
<sequence length="138" mass="15690">MIYQRFVEIGRVVYVAKGNDSGKLAVIVDVVDGRRALVDGPSSGVRRSVRNFNDLYLTKFKVAIQHGMRTINVKKAFDEAEIASKFAESVWAKKIANKALKANMTDFDRYKLMRAKQARNRLIRVAMGKIRKTQKAQK</sequence>
<dbReference type="InterPro" id="IPR039660">
    <property type="entry name" value="Ribosomal_eL14"/>
</dbReference>
<organism evidence="7 8">
    <name type="scientific">Steinernema glaseri</name>
    <dbReference type="NCBI Taxonomy" id="37863"/>
    <lineage>
        <taxon>Eukaryota</taxon>
        <taxon>Metazoa</taxon>
        <taxon>Ecdysozoa</taxon>
        <taxon>Nematoda</taxon>
        <taxon>Chromadorea</taxon>
        <taxon>Rhabditida</taxon>
        <taxon>Tylenchina</taxon>
        <taxon>Panagrolaimomorpha</taxon>
        <taxon>Strongyloidoidea</taxon>
        <taxon>Steinernematidae</taxon>
        <taxon>Steinernema</taxon>
    </lineage>
</organism>
<dbReference type="Gene3D" id="6.10.250.2270">
    <property type="match status" value="1"/>
</dbReference>
<dbReference type="InterPro" id="IPR014722">
    <property type="entry name" value="Rib_uL2_dom2"/>
</dbReference>
<evidence type="ECO:0000313" key="8">
    <source>
        <dbReference type="WBParaSite" id="L893_g30303.t1"/>
    </source>
</evidence>
<name>A0A1I7ZVF0_9BILA</name>
<dbReference type="GO" id="GO:0042273">
    <property type="term" value="P:ribosomal large subunit biogenesis"/>
    <property type="evidence" value="ECO:0007669"/>
    <property type="project" value="TreeGrafter"/>
</dbReference>
<dbReference type="SUPFAM" id="SSF50104">
    <property type="entry name" value="Translation proteins SH3-like domain"/>
    <property type="match status" value="1"/>
</dbReference>
<dbReference type="WBParaSite" id="L893_g30303.t1">
    <property type="protein sequence ID" value="L893_g30303.t1"/>
    <property type="gene ID" value="L893_g30303"/>
</dbReference>
<dbReference type="CDD" id="cd23702">
    <property type="entry name" value="eL14"/>
    <property type="match status" value="1"/>
</dbReference>
<keyword evidence="2" id="KW-0689">Ribosomal protein</keyword>
<dbReference type="AlphaFoldDB" id="A0A1I7ZVF0"/>
<dbReference type="Gene3D" id="2.30.30.30">
    <property type="match status" value="1"/>
</dbReference>
<accession>A0A1I7ZVF0</accession>
<evidence type="ECO:0000256" key="2">
    <source>
        <dbReference type="ARBA" id="ARBA00022980"/>
    </source>
</evidence>
<evidence type="ECO:0000256" key="1">
    <source>
        <dbReference type="ARBA" id="ARBA00006592"/>
    </source>
</evidence>
<dbReference type="InterPro" id="IPR008991">
    <property type="entry name" value="Translation_prot_SH3-like_sf"/>
</dbReference>
<proteinExistence type="inferred from homology"/>
<evidence type="ECO:0000259" key="6">
    <source>
        <dbReference type="Pfam" id="PF01929"/>
    </source>
</evidence>
<reference evidence="8" key="1">
    <citation type="submission" date="2016-11" db="UniProtKB">
        <authorList>
            <consortium name="WormBaseParasite"/>
        </authorList>
    </citation>
    <scope>IDENTIFICATION</scope>
</reference>
<dbReference type="PANTHER" id="PTHR11127">
    <property type="entry name" value="60S RIBOSOMAL PROTEIN L14"/>
    <property type="match status" value="1"/>
</dbReference>
<keyword evidence="7" id="KW-1185">Reference proteome</keyword>
<dbReference type="Proteomes" id="UP000095287">
    <property type="component" value="Unplaced"/>
</dbReference>
<dbReference type="InterPro" id="IPR002784">
    <property type="entry name" value="Ribosomal_eL14_dom"/>
</dbReference>
<comment type="similarity">
    <text evidence="1">Belongs to the eukaryotic ribosomal protein eL14 family.</text>
</comment>
<feature type="domain" description="Large ribosomal subunit protein eL14" evidence="6">
    <location>
        <begin position="47"/>
        <end position="120"/>
    </location>
</feature>
<evidence type="ECO:0000256" key="4">
    <source>
        <dbReference type="ARBA" id="ARBA00035215"/>
    </source>
</evidence>